<feature type="non-terminal residue" evidence="1">
    <location>
        <position position="74"/>
    </location>
</feature>
<organism evidence="1 2">
    <name type="scientific">Paxillus rubicundulus Ve08.2h10</name>
    <dbReference type="NCBI Taxonomy" id="930991"/>
    <lineage>
        <taxon>Eukaryota</taxon>
        <taxon>Fungi</taxon>
        <taxon>Dikarya</taxon>
        <taxon>Basidiomycota</taxon>
        <taxon>Agaricomycotina</taxon>
        <taxon>Agaricomycetes</taxon>
        <taxon>Agaricomycetidae</taxon>
        <taxon>Boletales</taxon>
        <taxon>Paxilineae</taxon>
        <taxon>Paxillaceae</taxon>
        <taxon>Paxillus</taxon>
    </lineage>
</organism>
<dbReference type="HOGENOM" id="CLU_190883_0_0_1"/>
<protein>
    <submittedName>
        <fullName evidence="1">Uncharacterized protein</fullName>
    </submittedName>
</protein>
<dbReference type="AlphaFoldDB" id="A0A0D0D488"/>
<name>A0A0D0D488_9AGAM</name>
<keyword evidence="2" id="KW-1185">Reference proteome</keyword>
<evidence type="ECO:0000313" key="1">
    <source>
        <dbReference type="EMBL" id="KIK78396.1"/>
    </source>
</evidence>
<sequence>CLAMLCREHRTFSLNHSLHTSIFQVLVDIIWVEGLIDDIYESFDGRNIETIHRCNSMSSRTGIKHGEDGVLLGG</sequence>
<accession>A0A0D0D488</accession>
<dbReference type="OrthoDB" id="2698482at2759"/>
<evidence type="ECO:0000313" key="2">
    <source>
        <dbReference type="Proteomes" id="UP000054538"/>
    </source>
</evidence>
<dbReference type="InParanoid" id="A0A0D0D488"/>
<dbReference type="EMBL" id="KN826606">
    <property type="protein sequence ID" value="KIK78396.1"/>
    <property type="molecule type" value="Genomic_DNA"/>
</dbReference>
<reference evidence="2" key="2">
    <citation type="submission" date="2015-01" db="EMBL/GenBank/DDBJ databases">
        <title>Evolutionary Origins and Diversification of the Mycorrhizal Mutualists.</title>
        <authorList>
            <consortium name="DOE Joint Genome Institute"/>
            <consortium name="Mycorrhizal Genomics Consortium"/>
            <person name="Kohler A."/>
            <person name="Kuo A."/>
            <person name="Nagy L.G."/>
            <person name="Floudas D."/>
            <person name="Copeland A."/>
            <person name="Barry K.W."/>
            <person name="Cichocki N."/>
            <person name="Veneault-Fourrey C."/>
            <person name="LaButti K."/>
            <person name="Lindquist E.A."/>
            <person name="Lipzen A."/>
            <person name="Lundell T."/>
            <person name="Morin E."/>
            <person name="Murat C."/>
            <person name="Riley R."/>
            <person name="Ohm R."/>
            <person name="Sun H."/>
            <person name="Tunlid A."/>
            <person name="Henrissat B."/>
            <person name="Grigoriev I.V."/>
            <person name="Hibbett D.S."/>
            <person name="Martin F."/>
        </authorList>
    </citation>
    <scope>NUCLEOTIDE SEQUENCE [LARGE SCALE GENOMIC DNA]</scope>
    <source>
        <strain evidence="2">Ve08.2h10</strain>
    </source>
</reference>
<proteinExistence type="predicted"/>
<reference evidence="1 2" key="1">
    <citation type="submission" date="2014-04" db="EMBL/GenBank/DDBJ databases">
        <authorList>
            <consortium name="DOE Joint Genome Institute"/>
            <person name="Kuo A."/>
            <person name="Kohler A."/>
            <person name="Jargeat P."/>
            <person name="Nagy L.G."/>
            <person name="Floudas D."/>
            <person name="Copeland A."/>
            <person name="Barry K.W."/>
            <person name="Cichocki N."/>
            <person name="Veneault-Fourrey C."/>
            <person name="LaButti K."/>
            <person name="Lindquist E.A."/>
            <person name="Lipzen A."/>
            <person name="Lundell T."/>
            <person name="Morin E."/>
            <person name="Murat C."/>
            <person name="Sun H."/>
            <person name="Tunlid A."/>
            <person name="Henrissat B."/>
            <person name="Grigoriev I.V."/>
            <person name="Hibbett D.S."/>
            <person name="Martin F."/>
            <person name="Nordberg H.P."/>
            <person name="Cantor M.N."/>
            <person name="Hua S.X."/>
        </authorList>
    </citation>
    <scope>NUCLEOTIDE SEQUENCE [LARGE SCALE GENOMIC DNA]</scope>
    <source>
        <strain evidence="1 2">Ve08.2h10</strain>
    </source>
</reference>
<gene>
    <name evidence="1" type="ORF">PAXRUDRAFT_164138</name>
</gene>
<dbReference type="Proteomes" id="UP000054538">
    <property type="component" value="Unassembled WGS sequence"/>
</dbReference>